<gene>
    <name evidence="5" type="primary">LOC100899173</name>
</gene>
<evidence type="ECO:0000256" key="1">
    <source>
        <dbReference type="SAM" id="MobiDB-lite"/>
    </source>
</evidence>
<name>A0AAJ6QNJ3_9ACAR</name>
<dbReference type="GeneID" id="100899173"/>
<reference evidence="5" key="1">
    <citation type="submission" date="2025-08" db="UniProtKB">
        <authorList>
            <consortium name="RefSeq"/>
        </authorList>
    </citation>
    <scope>IDENTIFICATION</scope>
</reference>
<evidence type="ECO:0000256" key="3">
    <source>
        <dbReference type="SAM" id="SignalP"/>
    </source>
</evidence>
<feature type="chain" id="PRO_5042598820" evidence="3">
    <location>
        <begin position="21"/>
        <end position="479"/>
    </location>
</feature>
<feature type="compositionally biased region" description="Acidic residues" evidence="1">
    <location>
        <begin position="312"/>
        <end position="329"/>
    </location>
</feature>
<accession>A0AAJ6QNJ3</accession>
<sequence>MRVRTLVLALAVALPRFVHGSDLYPGLVSLERTDSTTFVSEPNILENVTKLKINTVAPNPRPKKENFIRLRSLPKTKLDCVDNARDKQFTLKSVRRDLPGTFRCDNKFLYVYPEVEVEIDRFFNVSLDFLKLRSSTPIEVEPTVPYGISFEIGPSTGVVFVSGIVTRPGTLFFALEFLSSENKVLYKLRVMLLLKKNENRADGMALEFRLPPKETAKDLNLTVIQKQIRAIKCAAESLAVSPTSFHGLNPEREFVESSTLRAHASFAGNVCAPGAPGSEATACSDFIIDETTFSKMKCREVVRDPPVGDPGVDSETDSTETEENTDDETGYVSDVKIQDGEIITLSPPIATEAPKTEISSGTTETVGQAVTPATETPRTPEIKETVDRSGDEPWNEVDSRDPALHILPMKPVLLHDGILKQTQDDTNLKTALYGMLSLSAIAISVIFVFLFSKLELCTKKTGYDPVFVARHSDESPKFG</sequence>
<keyword evidence="2" id="KW-1133">Transmembrane helix</keyword>
<dbReference type="RefSeq" id="XP_003740743.1">
    <property type="nucleotide sequence ID" value="XM_003740695.1"/>
</dbReference>
<keyword evidence="2" id="KW-0472">Membrane</keyword>
<evidence type="ECO:0000313" key="5">
    <source>
        <dbReference type="RefSeq" id="XP_003740743.1"/>
    </source>
</evidence>
<feature type="compositionally biased region" description="Polar residues" evidence="1">
    <location>
        <begin position="357"/>
        <end position="377"/>
    </location>
</feature>
<evidence type="ECO:0000256" key="2">
    <source>
        <dbReference type="SAM" id="Phobius"/>
    </source>
</evidence>
<feature type="region of interest" description="Disordered" evidence="1">
    <location>
        <begin position="353"/>
        <end position="399"/>
    </location>
</feature>
<evidence type="ECO:0000313" key="4">
    <source>
        <dbReference type="Proteomes" id="UP000694867"/>
    </source>
</evidence>
<proteinExistence type="predicted"/>
<dbReference type="KEGG" id="goe:100899173"/>
<keyword evidence="2" id="KW-0812">Transmembrane</keyword>
<protein>
    <submittedName>
        <fullName evidence="5">Uncharacterized protein LOC100899173</fullName>
    </submittedName>
</protein>
<feature type="signal peptide" evidence="3">
    <location>
        <begin position="1"/>
        <end position="20"/>
    </location>
</feature>
<dbReference type="AlphaFoldDB" id="A0AAJ6QNJ3"/>
<feature type="region of interest" description="Disordered" evidence="1">
    <location>
        <begin position="302"/>
        <end position="330"/>
    </location>
</feature>
<dbReference type="Proteomes" id="UP000694867">
    <property type="component" value="Unplaced"/>
</dbReference>
<feature type="compositionally biased region" description="Basic and acidic residues" evidence="1">
    <location>
        <begin position="378"/>
        <end position="399"/>
    </location>
</feature>
<organism evidence="4 5">
    <name type="scientific">Galendromus occidentalis</name>
    <name type="common">western predatory mite</name>
    <dbReference type="NCBI Taxonomy" id="34638"/>
    <lineage>
        <taxon>Eukaryota</taxon>
        <taxon>Metazoa</taxon>
        <taxon>Ecdysozoa</taxon>
        <taxon>Arthropoda</taxon>
        <taxon>Chelicerata</taxon>
        <taxon>Arachnida</taxon>
        <taxon>Acari</taxon>
        <taxon>Parasitiformes</taxon>
        <taxon>Mesostigmata</taxon>
        <taxon>Gamasina</taxon>
        <taxon>Phytoseioidea</taxon>
        <taxon>Phytoseiidae</taxon>
        <taxon>Typhlodrominae</taxon>
        <taxon>Galendromus</taxon>
    </lineage>
</organism>
<feature type="transmembrane region" description="Helical" evidence="2">
    <location>
        <begin position="431"/>
        <end position="451"/>
    </location>
</feature>
<keyword evidence="4" id="KW-1185">Reference proteome</keyword>
<keyword evidence="3" id="KW-0732">Signal</keyword>